<evidence type="ECO:0000256" key="7">
    <source>
        <dbReference type="ARBA" id="ARBA00023211"/>
    </source>
</evidence>
<reference evidence="9 10" key="1">
    <citation type="submission" date="2019-07" db="EMBL/GenBank/DDBJ databases">
        <authorList>
            <person name="Case Z.W."/>
            <person name="Stoner T.H."/>
            <person name="Garlena R.A."/>
            <person name="Russell D.A."/>
            <person name="Pope W.H."/>
            <person name="Jacobs-Sera D."/>
            <person name="Hatfull G.F."/>
        </authorList>
    </citation>
    <scope>NUCLEOTIDE SEQUENCE [LARGE SCALE GENOMIC DNA]</scope>
</reference>
<dbReference type="EC" id="6.5.1.8" evidence="2"/>
<dbReference type="GO" id="GO:0006396">
    <property type="term" value="P:RNA processing"/>
    <property type="evidence" value="ECO:0007669"/>
    <property type="project" value="InterPro"/>
</dbReference>
<comment type="cofactor">
    <cofactor evidence="1">
        <name>Mn(2+)</name>
        <dbReference type="ChEBI" id="CHEBI:29035"/>
    </cofactor>
</comment>
<evidence type="ECO:0000256" key="3">
    <source>
        <dbReference type="ARBA" id="ARBA00022598"/>
    </source>
</evidence>
<dbReference type="InterPro" id="IPR001233">
    <property type="entry name" value="RtcB"/>
</dbReference>
<dbReference type="InterPro" id="IPR036025">
    <property type="entry name" value="RtcB-like_sf"/>
</dbReference>
<gene>
    <name evidence="9" type="primary">87</name>
    <name evidence="9" type="ORF">SEA_ZAVALA_87</name>
</gene>
<evidence type="ECO:0000256" key="8">
    <source>
        <dbReference type="ARBA" id="ARBA00047746"/>
    </source>
</evidence>
<dbReference type="GO" id="GO:0030145">
    <property type="term" value="F:manganese ion binding"/>
    <property type="evidence" value="ECO:0007669"/>
    <property type="project" value="TreeGrafter"/>
</dbReference>
<accession>A0A5J6TKL1</accession>
<evidence type="ECO:0000256" key="4">
    <source>
        <dbReference type="ARBA" id="ARBA00022723"/>
    </source>
</evidence>
<dbReference type="Pfam" id="PF01139">
    <property type="entry name" value="RtcB"/>
    <property type="match status" value="1"/>
</dbReference>
<keyword evidence="4" id="KW-0479">Metal-binding</keyword>
<dbReference type="RefSeq" id="YP_009954364.1">
    <property type="nucleotide sequence ID" value="NC_051631.1"/>
</dbReference>
<sequence length="415" mass="45967">MLCVWLNVSDQQLNSGIGERVSPTRVNERLINFASEVDDQTLAQAQQIADLPFVYPHVALMPDAHFGKGSSVGTVIPTEGAVIPAAVGVDIGCGMIAARTTYTANDLEGLKLSDLRESIESAIPMSAGGYNKSLNRFEFTGARLDWLQLVATRFDVDLSHSPKWREQLGTLGGGNHFIELCLDHLDRVWLFLHSGSRGVGNKIAQKHIQAAQGYCHANGLHVPHKDLAYLVEGTVEFDRYLVELRWAQRFAYYNRAEMMDRFEQAFRHWVGADQGAELVVETINAHHNYTQKERHGDRDVWLTRKGAIDANAGVRGLIPGSMGTCSYVVTGKGNPEALCSAPHGAGRRFSRTKARKLFTVDDLEARMAGIEYRKGEAWVDEIPDAYKPIDVVMHDAETLVSVDAELRQLLNVKGQ</sequence>
<keyword evidence="7" id="KW-0464">Manganese</keyword>
<dbReference type="Gene3D" id="3.90.1860.10">
    <property type="entry name" value="tRNA-splicing ligase RtcB"/>
    <property type="match status" value="1"/>
</dbReference>
<dbReference type="EMBL" id="MN234198">
    <property type="protein sequence ID" value="QFG11411.1"/>
    <property type="molecule type" value="Genomic_DNA"/>
</dbReference>
<organism evidence="9 10">
    <name type="scientific">Mycobacterium phage Zavala</name>
    <dbReference type="NCBI Taxonomy" id="2599887"/>
    <lineage>
        <taxon>Viruses</taxon>
        <taxon>Duplodnaviria</taxon>
        <taxon>Heunggongvirae</taxon>
        <taxon>Uroviricota</taxon>
        <taxon>Caudoviricetes</taxon>
        <taxon>Weiservirinae</taxon>
        <taxon>Anayavirus</taxon>
        <taxon>Anayavirus zavala</taxon>
    </lineage>
</organism>
<keyword evidence="6" id="KW-0342">GTP-binding</keyword>
<dbReference type="SUPFAM" id="SSF103365">
    <property type="entry name" value="Hypothetical protein PH1602"/>
    <property type="match status" value="1"/>
</dbReference>
<evidence type="ECO:0000256" key="1">
    <source>
        <dbReference type="ARBA" id="ARBA00001936"/>
    </source>
</evidence>
<evidence type="ECO:0000313" key="10">
    <source>
        <dbReference type="Proteomes" id="UP000326927"/>
    </source>
</evidence>
<proteinExistence type="predicted"/>
<keyword evidence="3 9" id="KW-0436">Ligase</keyword>
<dbReference type="PANTHER" id="PTHR43749:SF2">
    <property type="entry name" value="RNA-SPLICING LIGASE RTCB"/>
    <property type="match status" value="1"/>
</dbReference>
<dbReference type="GO" id="GO:0042245">
    <property type="term" value="P:RNA repair"/>
    <property type="evidence" value="ECO:0007669"/>
    <property type="project" value="TreeGrafter"/>
</dbReference>
<protein>
    <recommendedName>
        <fullName evidence="2">3'-phosphate/5'-hydroxy nucleic acid ligase</fullName>
        <ecNumber evidence="2">6.5.1.8</ecNumber>
    </recommendedName>
</protein>
<dbReference type="GeneID" id="60325853"/>
<evidence type="ECO:0000256" key="5">
    <source>
        <dbReference type="ARBA" id="ARBA00022741"/>
    </source>
</evidence>
<dbReference type="GO" id="GO:0006281">
    <property type="term" value="P:DNA repair"/>
    <property type="evidence" value="ECO:0007669"/>
    <property type="project" value="TreeGrafter"/>
</dbReference>
<keyword evidence="5" id="KW-0547">Nucleotide-binding</keyword>
<dbReference type="GO" id="GO:0003909">
    <property type="term" value="F:DNA ligase activity"/>
    <property type="evidence" value="ECO:0007669"/>
    <property type="project" value="TreeGrafter"/>
</dbReference>
<evidence type="ECO:0000256" key="2">
    <source>
        <dbReference type="ARBA" id="ARBA00012726"/>
    </source>
</evidence>
<comment type="catalytic activity">
    <reaction evidence="8">
        <text>a 3'-end 3'-phospho-ribonucleotide-RNA + a 5'-end dephospho-ribonucleoside-RNA + GTP = a ribonucleotidyl-ribonucleotide-RNA + GMP + diphosphate</text>
        <dbReference type="Rhea" id="RHEA:68076"/>
        <dbReference type="Rhea" id="RHEA-COMP:10463"/>
        <dbReference type="Rhea" id="RHEA-COMP:13936"/>
        <dbReference type="Rhea" id="RHEA-COMP:17355"/>
        <dbReference type="ChEBI" id="CHEBI:33019"/>
        <dbReference type="ChEBI" id="CHEBI:37565"/>
        <dbReference type="ChEBI" id="CHEBI:58115"/>
        <dbReference type="ChEBI" id="CHEBI:83062"/>
        <dbReference type="ChEBI" id="CHEBI:138284"/>
        <dbReference type="ChEBI" id="CHEBI:173118"/>
        <dbReference type="EC" id="6.5.1.8"/>
    </reaction>
</comment>
<name>A0A5J6TKL1_9CAUD</name>
<evidence type="ECO:0000313" key="9">
    <source>
        <dbReference type="EMBL" id="QFG11411.1"/>
    </source>
</evidence>
<dbReference type="KEGG" id="vg:60325853"/>
<dbReference type="InterPro" id="IPR052915">
    <property type="entry name" value="RtcB-like"/>
</dbReference>
<keyword evidence="10" id="KW-1185">Reference proteome</keyword>
<evidence type="ECO:0000256" key="6">
    <source>
        <dbReference type="ARBA" id="ARBA00023134"/>
    </source>
</evidence>
<dbReference type="GO" id="GO:0005525">
    <property type="term" value="F:GTP binding"/>
    <property type="evidence" value="ECO:0007669"/>
    <property type="project" value="UniProtKB-KW"/>
</dbReference>
<dbReference type="PANTHER" id="PTHR43749">
    <property type="entry name" value="RNA-SPLICING LIGASE RTCB"/>
    <property type="match status" value="1"/>
</dbReference>
<dbReference type="Proteomes" id="UP000326927">
    <property type="component" value="Segment"/>
</dbReference>
<dbReference type="GO" id="GO:0170057">
    <property type="term" value="F:RNA ligase (GTP) activity"/>
    <property type="evidence" value="ECO:0007669"/>
    <property type="project" value="UniProtKB-EC"/>
</dbReference>